<dbReference type="GO" id="GO:0003677">
    <property type="term" value="F:DNA binding"/>
    <property type="evidence" value="ECO:0007669"/>
    <property type="project" value="UniProtKB-KW"/>
</dbReference>
<dbReference type="AlphaFoldDB" id="A0A1Q8CSR4"/>
<keyword evidence="3" id="KW-1185">Reference proteome</keyword>
<dbReference type="InterPro" id="IPR041657">
    <property type="entry name" value="HTH_17"/>
</dbReference>
<dbReference type="OrthoDB" id="3789542at2"/>
<accession>A0A1Q8CSR4</accession>
<dbReference type="STRING" id="1912961.BU204_11540"/>
<dbReference type="InterPro" id="IPR010093">
    <property type="entry name" value="SinI_DNA-bd"/>
</dbReference>
<gene>
    <name evidence="2" type="ORF">BU204_11540</name>
</gene>
<keyword evidence="2" id="KW-0238">DNA-binding</keyword>
<dbReference type="Pfam" id="PF12728">
    <property type="entry name" value="HTH_17"/>
    <property type="match status" value="1"/>
</dbReference>
<reference evidence="2 3" key="1">
    <citation type="submission" date="2016-12" db="EMBL/GenBank/DDBJ databases">
        <title>The draft genome sequence of Actinophytocola sp. 11-183.</title>
        <authorList>
            <person name="Wang W."/>
            <person name="Yuan L."/>
        </authorList>
    </citation>
    <scope>NUCLEOTIDE SEQUENCE [LARGE SCALE GENOMIC DNA]</scope>
    <source>
        <strain evidence="2 3">11-183</strain>
    </source>
</reference>
<name>A0A1Q8CSR4_9PSEU</name>
<evidence type="ECO:0000313" key="2">
    <source>
        <dbReference type="EMBL" id="OLF17402.1"/>
    </source>
</evidence>
<evidence type="ECO:0000259" key="1">
    <source>
        <dbReference type="Pfam" id="PF12728"/>
    </source>
</evidence>
<dbReference type="EMBL" id="MSIE01000017">
    <property type="protein sequence ID" value="OLF17402.1"/>
    <property type="molecule type" value="Genomic_DNA"/>
</dbReference>
<comment type="caution">
    <text evidence="2">The sequence shown here is derived from an EMBL/GenBank/DDBJ whole genome shotgun (WGS) entry which is preliminary data.</text>
</comment>
<sequence>MTTPKPALAAVLAQLAQLLTDDTPAPLPEPRPMPERVLLTVEEAAERLQIGRTVAWRLVSTGELQSVQIGRLRRVPAAAVAEYAAQLIAQQARRTSA</sequence>
<protein>
    <submittedName>
        <fullName evidence="2">DNA-binding protein</fullName>
    </submittedName>
</protein>
<dbReference type="RefSeq" id="WP_075125627.1">
    <property type="nucleotide sequence ID" value="NZ_MSIE01000017.1"/>
</dbReference>
<evidence type="ECO:0000313" key="3">
    <source>
        <dbReference type="Proteomes" id="UP000185596"/>
    </source>
</evidence>
<organism evidence="2 3">
    <name type="scientific">Actinophytocola xanthii</name>
    <dbReference type="NCBI Taxonomy" id="1912961"/>
    <lineage>
        <taxon>Bacteria</taxon>
        <taxon>Bacillati</taxon>
        <taxon>Actinomycetota</taxon>
        <taxon>Actinomycetes</taxon>
        <taxon>Pseudonocardiales</taxon>
        <taxon>Pseudonocardiaceae</taxon>
    </lineage>
</organism>
<dbReference type="Proteomes" id="UP000185596">
    <property type="component" value="Unassembled WGS sequence"/>
</dbReference>
<feature type="domain" description="Helix-turn-helix" evidence="1">
    <location>
        <begin position="38"/>
        <end position="86"/>
    </location>
</feature>
<proteinExistence type="predicted"/>
<dbReference type="NCBIfam" id="TIGR01764">
    <property type="entry name" value="excise"/>
    <property type="match status" value="1"/>
</dbReference>